<dbReference type="InterPro" id="IPR006631">
    <property type="entry name" value="DM4_12"/>
</dbReference>
<keyword evidence="2" id="KW-1185">Reference proteome</keyword>
<gene>
    <name evidence="1" type="ORF">AFUS01_LOCUS36124</name>
</gene>
<dbReference type="AlphaFoldDB" id="A0A8J2L6H4"/>
<dbReference type="PANTHER" id="PTHR21398:SF6">
    <property type="entry name" value="AGAP007094-PA"/>
    <property type="match status" value="1"/>
</dbReference>
<dbReference type="PANTHER" id="PTHR21398">
    <property type="entry name" value="AGAP007094-PA"/>
    <property type="match status" value="1"/>
</dbReference>
<accession>A0A8J2L6H4</accession>
<organism evidence="1 2">
    <name type="scientific">Allacma fusca</name>
    <dbReference type="NCBI Taxonomy" id="39272"/>
    <lineage>
        <taxon>Eukaryota</taxon>
        <taxon>Metazoa</taxon>
        <taxon>Ecdysozoa</taxon>
        <taxon>Arthropoda</taxon>
        <taxon>Hexapoda</taxon>
        <taxon>Collembola</taxon>
        <taxon>Symphypleona</taxon>
        <taxon>Sminthuridae</taxon>
        <taxon>Allacma</taxon>
    </lineage>
</organism>
<name>A0A8J2L6H4_9HEXA</name>
<dbReference type="OrthoDB" id="6339724at2759"/>
<dbReference type="Proteomes" id="UP000708208">
    <property type="component" value="Unassembled WGS sequence"/>
</dbReference>
<proteinExistence type="predicted"/>
<evidence type="ECO:0000313" key="2">
    <source>
        <dbReference type="Proteomes" id="UP000708208"/>
    </source>
</evidence>
<comment type="caution">
    <text evidence="1">The sequence shown here is derived from an EMBL/GenBank/DDBJ whole genome shotgun (WGS) entry which is preliminary data.</text>
</comment>
<dbReference type="SMART" id="SM00718">
    <property type="entry name" value="DM4_12"/>
    <property type="match status" value="1"/>
</dbReference>
<dbReference type="Pfam" id="PF07841">
    <property type="entry name" value="DM4_12"/>
    <property type="match status" value="1"/>
</dbReference>
<reference evidence="1" key="1">
    <citation type="submission" date="2021-06" db="EMBL/GenBank/DDBJ databases">
        <authorList>
            <person name="Hodson N. C."/>
            <person name="Mongue J. A."/>
            <person name="Jaron S. K."/>
        </authorList>
    </citation>
    <scope>NUCLEOTIDE SEQUENCE</scope>
</reference>
<protein>
    <submittedName>
        <fullName evidence="1">Uncharacterized protein</fullName>
    </submittedName>
</protein>
<sequence>MKLKKTPKWWGANVKFSMPTTVFFDKLKVPAHSPPLVLFPFGPVFPPKRTKRSSENDSILSLPPPESVKGGERAILVPRIENLLKSYGLDGRGCFLRAVCEVHQTPLISAYGFLGEVLTLLFSVSNSPYAKSHLREYLIAEDMGKNGQCESYYRNCTESILIHHDEL</sequence>
<dbReference type="EMBL" id="CAJVCH010538443">
    <property type="protein sequence ID" value="CAG7826053.1"/>
    <property type="molecule type" value="Genomic_DNA"/>
</dbReference>
<evidence type="ECO:0000313" key="1">
    <source>
        <dbReference type="EMBL" id="CAG7826053.1"/>
    </source>
</evidence>